<dbReference type="OrthoDB" id="9936337at2"/>
<keyword evidence="4" id="KW-1185">Reference proteome</keyword>
<proteinExistence type="predicted"/>
<dbReference type="STRING" id="886293.Sinac_4546"/>
<dbReference type="KEGG" id="saci:Sinac_4546"/>
<evidence type="ECO:0000256" key="1">
    <source>
        <dbReference type="SAM" id="MobiDB-lite"/>
    </source>
</evidence>
<protein>
    <recommendedName>
        <fullName evidence="2">DUF7210 domain-containing protein</fullName>
    </recommendedName>
</protein>
<evidence type="ECO:0000313" key="3">
    <source>
        <dbReference type="EMBL" id="AGA28727.1"/>
    </source>
</evidence>
<dbReference type="Pfam" id="PF23843">
    <property type="entry name" value="DUF7210"/>
    <property type="match status" value="1"/>
</dbReference>
<sequence>MTKVKFLKDTKIRGQWYEPGQVAEIDDHDADLLRKSGAVESSRSQPVAPRAMKQVRFLRPTKVDGRNHGAGAYVELEERKAEALRAADVVVFPGESGWTGDPGSRSGTRRREKRSLSGKE</sequence>
<dbReference type="AlphaFoldDB" id="L0DHJ2"/>
<dbReference type="InterPro" id="IPR055634">
    <property type="entry name" value="DUF7210"/>
</dbReference>
<organism evidence="3 4">
    <name type="scientific">Singulisphaera acidiphila (strain ATCC BAA-1392 / DSM 18658 / VKM B-2454 / MOB10)</name>
    <dbReference type="NCBI Taxonomy" id="886293"/>
    <lineage>
        <taxon>Bacteria</taxon>
        <taxon>Pseudomonadati</taxon>
        <taxon>Planctomycetota</taxon>
        <taxon>Planctomycetia</taxon>
        <taxon>Isosphaerales</taxon>
        <taxon>Isosphaeraceae</taxon>
        <taxon>Singulisphaera</taxon>
    </lineage>
</organism>
<evidence type="ECO:0000313" key="4">
    <source>
        <dbReference type="Proteomes" id="UP000010798"/>
    </source>
</evidence>
<dbReference type="EMBL" id="CP003364">
    <property type="protein sequence ID" value="AGA28727.1"/>
    <property type="molecule type" value="Genomic_DNA"/>
</dbReference>
<evidence type="ECO:0000259" key="2">
    <source>
        <dbReference type="Pfam" id="PF23843"/>
    </source>
</evidence>
<accession>L0DHJ2</accession>
<feature type="region of interest" description="Disordered" evidence="1">
    <location>
        <begin position="94"/>
        <end position="120"/>
    </location>
</feature>
<dbReference type="Proteomes" id="UP000010798">
    <property type="component" value="Chromosome"/>
</dbReference>
<dbReference type="RefSeq" id="WP_015247843.1">
    <property type="nucleotide sequence ID" value="NC_019892.1"/>
</dbReference>
<name>L0DHJ2_SINAD</name>
<feature type="domain" description="DUF7210" evidence="2">
    <location>
        <begin position="2"/>
        <end position="38"/>
    </location>
</feature>
<reference evidence="3 4" key="1">
    <citation type="submission" date="2012-02" db="EMBL/GenBank/DDBJ databases">
        <title>Complete sequence of chromosome of Singulisphaera acidiphila DSM 18658.</title>
        <authorList>
            <consortium name="US DOE Joint Genome Institute (JGI-PGF)"/>
            <person name="Lucas S."/>
            <person name="Copeland A."/>
            <person name="Lapidus A."/>
            <person name="Glavina del Rio T."/>
            <person name="Dalin E."/>
            <person name="Tice H."/>
            <person name="Bruce D."/>
            <person name="Goodwin L."/>
            <person name="Pitluck S."/>
            <person name="Peters L."/>
            <person name="Ovchinnikova G."/>
            <person name="Chertkov O."/>
            <person name="Kyrpides N."/>
            <person name="Mavromatis K."/>
            <person name="Ivanova N."/>
            <person name="Brettin T."/>
            <person name="Detter J.C."/>
            <person name="Han C."/>
            <person name="Larimer F."/>
            <person name="Land M."/>
            <person name="Hauser L."/>
            <person name="Markowitz V."/>
            <person name="Cheng J.-F."/>
            <person name="Hugenholtz P."/>
            <person name="Woyke T."/>
            <person name="Wu D."/>
            <person name="Tindall B."/>
            <person name="Pomrenke H."/>
            <person name="Brambilla E."/>
            <person name="Klenk H.-P."/>
            <person name="Eisen J.A."/>
        </authorList>
    </citation>
    <scope>NUCLEOTIDE SEQUENCE [LARGE SCALE GENOMIC DNA]</scope>
    <source>
        <strain evidence="4">ATCC BAA-1392 / DSM 18658 / VKM B-2454 / MOB10</strain>
    </source>
</reference>
<dbReference type="HOGENOM" id="CLU_2048180_0_0_0"/>
<gene>
    <name evidence="3" type="ordered locus">Sinac_4546</name>
</gene>